<feature type="coiled-coil region" evidence="2">
    <location>
        <begin position="642"/>
        <end position="709"/>
    </location>
</feature>
<feature type="region of interest" description="Disordered" evidence="3">
    <location>
        <begin position="438"/>
        <end position="459"/>
    </location>
</feature>
<evidence type="ECO:0000256" key="3">
    <source>
        <dbReference type="SAM" id="MobiDB-lite"/>
    </source>
</evidence>
<keyword evidence="6" id="KW-1185">Reference proteome</keyword>
<dbReference type="PANTHER" id="PTHR18870:SF9">
    <property type="entry name" value="PROTEIN TAG-278-RELATED"/>
    <property type="match status" value="1"/>
</dbReference>
<feature type="coiled-coil region" evidence="2">
    <location>
        <begin position="488"/>
        <end position="607"/>
    </location>
</feature>
<feature type="coiled-coil region" evidence="2">
    <location>
        <begin position="235"/>
        <end position="431"/>
    </location>
</feature>
<dbReference type="InterPro" id="IPR039478">
    <property type="entry name" value="FAM184A/B_N"/>
</dbReference>
<dbReference type="Pfam" id="PF15665">
    <property type="entry name" value="FAM184"/>
    <property type="match status" value="1"/>
</dbReference>
<dbReference type="EnsemblMetazoa" id="CLYHEMT020708.1">
    <property type="protein sequence ID" value="CLYHEMP020708.1"/>
    <property type="gene ID" value="CLYHEMG020708"/>
</dbReference>
<evidence type="ECO:0000256" key="1">
    <source>
        <dbReference type="ARBA" id="ARBA00023054"/>
    </source>
</evidence>
<reference evidence="5" key="1">
    <citation type="submission" date="2021-01" db="UniProtKB">
        <authorList>
            <consortium name="EnsemblMetazoa"/>
        </authorList>
    </citation>
    <scope>IDENTIFICATION</scope>
</reference>
<accession>A0A7M5XD15</accession>
<proteinExistence type="predicted"/>
<dbReference type="RefSeq" id="XP_066924763.1">
    <property type="nucleotide sequence ID" value="XM_067068662.1"/>
</dbReference>
<dbReference type="PANTHER" id="PTHR18870">
    <property type="entry name" value="PROTEIN TAG-278-RELATED"/>
    <property type="match status" value="1"/>
</dbReference>
<organism evidence="5 6">
    <name type="scientific">Clytia hemisphaerica</name>
    <dbReference type="NCBI Taxonomy" id="252671"/>
    <lineage>
        <taxon>Eukaryota</taxon>
        <taxon>Metazoa</taxon>
        <taxon>Cnidaria</taxon>
        <taxon>Hydrozoa</taxon>
        <taxon>Hydroidolina</taxon>
        <taxon>Leptothecata</taxon>
        <taxon>Obeliida</taxon>
        <taxon>Clytiidae</taxon>
        <taxon>Clytia</taxon>
    </lineage>
</organism>
<evidence type="ECO:0000259" key="4">
    <source>
        <dbReference type="Pfam" id="PF15665"/>
    </source>
</evidence>
<evidence type="ECO:0000313" key="5">
    <source>
        <dbReference type="EnsemblMetazoa" id="CLYHEMP020708.1"/>
    </source>
</evidence>
<feature type="domain" description="Protein FAM184A/B N-terminal" evidence="4">
    <location>
        <begin position="22"/>
        <end position="230"/>
    </location>
</feature>
<dbReference type="Proteomes" id="UP000594262">
    <property type="component" value="Unplaced"/>
</dbReference>
<sequence>MADYTDDMHIKMCKKIAQLTKVIYNLNSRAEESDTIIANMKKEYKANITRIMEESKNQIFSCKAKYQEYENFEKQLKKSTDVLKETEEQNLRLQKILEETVERSKLNENSLRTDYENKLLDLQNKLLERKREYGELLDRFSSFQKDLDASKRGKISEVNNQHEQIAVMKEKFEKEVLRNKEKQNELRDTIESIRAEYEIDRKNWFGEKDQILIENEDKILKLKQLHARELASLGGQIKTNEFEKLENEKQKLIKDFELRKTEFINRIRFLEKSLSQNEEENEEMKASNTNLQTQVNHFEKTLASVNSELKEKIVHLERIESERRRNTDDFSKQISNLDQMKTQQEASLVKLKSKLDSQANELNETKIHKKELEKQCSLLEKEVVTWKDKFDSEHNRYQINQNEIQNQFNTVNNLQLEIQKLQSKIKILEDKSQTDLKTLQQKQTSEQAKEQKKHTQDISRFKEESERILKETQSLLLEQFEKDKQAIKLEFDTKINDLNSQLKVLEENLSSKAKEVDHQNKTLSTVNSKLHDSNRQLVELQKQYKDQKSMLGSAMEKNNDYKKLLADTQSGASNEKEQFLMEQKHKEQEFQQRIERIKELMQKESSENIRNLTEAHQKELSEKITQHNLIIEKMRLESEQTRQHKENEILLLQNDLKMLSEKQDRNRESLSSQHLTHQQEITDLKKAFEQQKEEMLNDFERQLSTLKDTSVEEMTRKEDGWHEMMKQEMSTISADHQRELEELHKSNQLLLTSLKSQLVAEQKAESEELKRNFAIEKEKLQNVLQIQHEERLKQIMKDFEKEITTQKDELSTSKDLRQKEFDVHAKKISELTQQMSELEIQSQQLQNSLSNKESEVTAIRKELESKVEEILSIRRECNSRMRCREEELTEDHQKTVQTLRHNHVNELRHQNNDWTQEKCKLQEEVDALSFMLKETEEKYRQRPSRDEDVLYINQLQEKLTKQELICQKLNDEKKYYKLELVNREENFNKVFSNSPKVGFMNPVELSRKKSSRKR</sequence>
<name>A0A7M5XD15_9CNID</name>
<dbReference type="GeneID" id="136812180"/>
<feature type="coiled-coil region" evidence="2">
    <location>
        <begin position="69"/>
        <end position="189"/>
    </location>
</feature>
<dbReference type="AlphaFoldDB" id="A0A7M5XD15"/>
<evidence type="ECO:0000256" key="2">
    <source>
        <dbReference type="SAM" id="Coils"/>
    </source>
</evidence>
<feature type="coiled-coil region" evidence="2">
    <location>
        <begin position="759"/>
        <end position="869"/>
    </location>
</feature>
<protein>
    <recommendedName>
        <fullName evidence="4">Protein FAM184A/B N-terminal domain-containing protein</fullName>
    </recommendedName>
</protein>
<evidence type="ECO:0000313" key="6">
    <source>
        <dbReference type="Proteomes" id="UP000594262"/>
    </source>
</evidence>
<feature type="compositionally biased region" description="Basic and acidic residues" evidence="3">
    <location>
        <begin position="447"/>
        <end position="459"/>
    </location>
</feature>
<keyword evidence="1 2" id="KW-0175">Coiled coil</keyword>
<dbReference type="OrthoDB" id="75801at2759"/>